<proteinExistence type="predicted"/>
<organism evidence="2 3">
    <name type="scientific">Pseudoalteromonas luteoviolacea H33</name>
    <dbReference type="NCBI Taxonomy" id="1365251"/>
    <lineage>
        <taxon>Bacteria</taxon>
        <taxon>Pseudomonadati</taxon>
        <taxon>Pseudomonadota</taxon>
        <taxon>Gammaproteobacteria</taxon>
        <taxon>Alteromonadales</taxon>
        <taxon>Pseudoalteromonadaceae</taxon>
        <taxon>Pseudoalteromonas</taxon>
    </lineage>
</organism>
<keyword evidence="1" id="KW-0732">Signal</keyword>
<feature type="signal peptide" evidence="1">
    <location>
        <begin position="1"/>
        <end position="21"/>
    </location>
</feature>
<dbReference type="RefSeq" id="WP_063361751.1">
    <property type="nucleotide sequence ID" value="NZ_AUXZ01000073.1"/>
</dbReference>
<evidence type="ECO:0000313" key="2">
    <source>
        <dbReference type="EMBL" id="KZN50630.1"/>
    </source>
</evidence>
<protein>
    <submittedName>
        <fullName evidence="2">Uncharacterized protein</fullName>
    </submittedName>
</protein>
<name>A0A167EE45_9GAMM</name>
<accession>A0A167EE45</accession>
<evidence type="ECO:0000256" key="1">
    <source>
        <dbReference type="SAM" id="SignalP"/>
    </source>
</evidence>
<dbReference type="AlphaFoldDB" id="A0A167EE45"/>
<sequence>MMLRQYLTGIVFLLMAVPSSSQYIASLADMKGSELNILVTRAAQNFNPSNYAYLRLKQIPEQLTDEQVQSLRRTGYPIFAFEWAIRLVANSHYEQAWLLIEKYWQQSTSSARIRLLDLLEEQGEYALMTRIFDQLEVVEPYASIYGLEVGNSISTLNKASVDTLGVSVFGWHTPTASCKYSIILFAETLSGVKQLKRLRAQYNQSTLSELLPYCLSDPLYVGDLTQCSGGESNFIKCNIDHLLQESSVQQARHLVIMTNKQGLANVYNGVMRLHNKSQYELFVHEMMHFAHFEDEYPVPQAKADWLCKTSGYKAPNLYVGTSAPKGWYKSETCKFGQLASYKPQHIASKMQYHEIHLSNHYLGLWLKSLNRTLSVPSDYQVYLNELNAKH</sequence>
<feature type="chain" id="PRO_5007885710" evidence="1">
    <location>
        <begin position="22"/>
        <end position="390"/>
    </location>
</feature>
<dbReference type="EMBL" id="AUXZ01000073">
    <property type="protein sequence ID" value="KZN50630.1"/>
    <property type="molecule type" value="Genomic_DNA"/>
</dbReference>
<dbReference type="PATRIC" id="fig|1365251.3.peg.2257"/>
<evidence type="ECO:0000313" key="3">
    <source>
        <dbReference type="Proteomes" id="UP000076503"/>
    </source>
</evidence>
<dbReference type="Proteomes" id="UP000076503">
    <property type="component" value="Unassembled WGS sequence"/>
</dbReference>
<gene>
    <name evidence="2" type="ORF">N476_15175</name>
</gene>
<reference evidence="2 3" key="1">
    <citation type="submission" date="2013-07" db="EMBL/GenBank/DDBJ databases">
        <title>Comparative Genomic and Metabolomic Analysis of Twelve Strains of Pseudoalteromonas luteoviolacea.</title>
        <authorList>
            <person name="Vynne N.G."/>
            <person name="Mansson M."/>
            <person name="Gram L."/>
        </authorList>
    </citation>
    <scope>NUCLEOTIDE SEQUENCE [LARGE SCALE GENOMIC DNA]</scope>
    <source>
        <strain evidence="2 3">H33</strain>
    </source>
</reference>
<dbReference type="OrthoDB" id="6313889at2"/>
<comment type="caution">
    <text evidence="2">The sequence shown here is derived from an EMBL/GenBank/DDBJ whole genome shotgun (WGS) entry which is preliminary data.</text>
</comment>